<evidence type="ECO:0000313" key="1">
    <source>
        <dbReference type="EMBL" id="MFC3208030.1"/>
    </source>
</evidence>
<comment type="caution">
    <text evidence="1">The sequence shown here is derived from an EMBL/GenBank/DDBJ whole genome shotgun (WGS) entry which is preliminary data.</text>
</comment>
<dbReference type="PANTHER" id="PTHR30528">
    <property type="entry name" value="CYTOPLASMIC PROTEIN"/>
    <property type="match status" value="1"/>
</dbReference>
<protein>
    <submittedName>
        <fullName evidence="1">Winged helix-turn-helix domain-containing protein</fullName>
    </submittedName>
</protein>
<organism evidence="1 2">
    <name type="scientific">Aquamicrobium soli</name>
    <dbReference type="NCBI Taxonomy" id="1811518"/>
    <lineage>
        <taxon>Bacteria</taxon>
        <taxon>Pseudomonadati</taxon>
        <taxon>Pseudomonadota</taxon>
        <taxon>Alphaproteobacteria</taxon>
        <taxon>Hyphomicrobiales</taxon>
        <taxon>Phyllobacteriaceae</taxon>
        <taxon>Aquamicrobium</taxon>
    </lineage>
</organism>
<dbReference type="RefSeq" id="WP_378222756.1">
    <property type="nucleotide sequence ID" value="NZ_JBHRTK010000016.1"/>
</dbReference>
<reference evidence="2" key="1">
    <citation type="journal article" date="2019" name="Int. J. Syst. Evol. Microbiol.">
        <title>The Global Catalogue of Microorganisms (GCM) 10K type strain sequencing project: providing services to taxonomists for standard genome sequencing and annotation.</title>
        <authorList>
            <consortium name="The Broad Institute Genomics Platform"/>
            <consortium name="The Broad Institute Genome Sequencing Center for Infectious Disease"/>
            <person name="Wu L."/>
            <person name="Ma J."/>
        </authorList>
    </citation>
    <scope>NUCLEOTIDE SEQUENCE [LARGE SCALE GENOMIC DNA]</scope>
    <source>
        <strain evidence="2">KCTC 52165</strain>
    </source>
</reference>
<dbReference type="InterPro" id="IPR009351">
    <property type="entry name" value="AlkZ-like"/>
</dbReference>
<name>A0ABV7KEL4_9HYPH</name>
<evidence type="ECO:0000313" key="2">
    <source>
        <dbReference type="Proteomes" id="UP001595583"/>
    </source>
</evidence>
<gene>
    <name evidence="1" type="ORF">ACFOHJ_17545</name>
</gene>
<keyword evidence="2" id="KW-1185">Reference proteome</keyword>
<dbReference type="Proteomes" id="UP001595583">
    <property type="component" value="Unassembled WGS sequence"/>
</dbReference>
<dbReference type="PANTHER" id="PTHR30528:SF0">
    <property type="entry name" value="CYTOPLASMIC PROTEIN"/>
    <property type="match status" value="1"/>
</dbReference>
<dbReference type="Pfam" id="PF06224">
    <property type="entry name" value="AlkZ-like"/>
    <property type="match status" value="1"/>
</dbReference>
<proteinExistence type="predicted"/>
<dbReference type="EMBL" id="JBHRTK010000016">
    <property type="protein sequence ID" value="MFC3208030.1"/>
    <property type="molecule type" value="Genomic_DNA"/>
</dbReference>
<accession>A0ABV7KEL4</accession>
<sequence length="408" mass="46081">MKQKISLGVARRIALAAQGFADPRPSGVADRRHLSRMLSRTGLFQIDSVSAVVRAHYMPLYSRLGPYPRALVDNAAVSRNRALFEYWAHEASYLPVETWPLLRWRMERAERGEEMYSGLAAWGRAHPRTIEGIYKRVAEEGPMAASSIEGHKGTGGWWGWSEAKNAFEWLFWAGRITAAYRKGFERFYDLPERVLPPAVLALPTPSVEDAQRELLRISARAHGVASANCLRDYFRLSPADMKGRLEELVEEGTLLPVQVEGWSKPAYLHKDAKTPRRIAARALLAPFDPLVFERKRAESLFDFHYRIEIYTPAHKRQYGYYVLPFLLGERIVARVDLRADRPAGVLRLHAAYAEPDAPADTAAHLLDELIQMQHWLELERLAITPAGDLGPALADMALSHPRVDSLDA</sequence>